<dbReference type="Proteomes" id="UP000268321">
    <property type="component" value="Unassembled WGS sequence"/>
</dbReference>
<dbReference type="GO" id="GO:0000176">
    <property type="term" value="C:nuclear exosome (RNase complex)"/>
    <property type="evidence" value="ECO:0007669"/>
    <property type="project" value="TreeGrafter"/>
</dbReference>
<dbReference type="GO" id="GO:0016075">
    <property type="term" value="P:rRNA catabolic process"/>
    <property type="evidence" value="ECO:0007669"/>
    <property type="project" value="TreeGrafter"/>
</dbReference>
<dbReference type="GO" id="GO:0000177">
    <property type="term" value="C:cytoplasmic exosome (RNase complex)"/>
    <property type="evidence" value="ECO:0007669"/>
    <property type="project" value="UniProtKB-ARBA"/>
</dbReference>
<dbReference type="Gene3D" id="3.30.230.70">
    <property type="entry name" value="GHMP Kinase, N-terminal domain"/>
    <property type="match status" value="1"/>
</dbReference>
<keyword evidence="6" id="KW-0271">Exosome</keyword>
<dbReference type="GO" id="GO:0005730">
    <property type="term" value="C:nucleolus"/>
    <property type="evidence" value="ECO:0007669"/>
    <property type="project" value="TreeGrafter"/>
</dbReference>
<evidence type="ECO:0000256" key="8">
    <source>
        <dbReference type="ARBA" id="ARBA00023242"/>
    </source>
</evidence>
<gene>
    <name evidence="10" type="ORF">METBISCDRAFT_27984</name>
</gene>
<reference evidence="11" key="1">
    <citation type="journal article" date="2018" name="Nat. Microbiol.">
        <title>Leveraging single-cell genomics to expand the fungal tree of life.</title>
        <authorList>
            <person name="Ahrendt S.R."/>
            <person name="Quandt C.A."/>
            <person name="Ciobanu D."/>
            <person name="Clum A."/>
            <person name="Salamov A."/>
            <person name="Andreopoulos B."/>
            <person name="Cheng J.F."/>
            <person name="Woyke T."/>
            <person name="Pelin A."/>
            <person name="Henrissat B."/>
            <person name="Reynolds N.K."/>
            <person name="Benny G.L."/>
            <person name="Smith M.E."/>
            <person name="James T.Y."/>
            <person name="Grigoriev I.V."/>
        </authorList>
    </citation>
    <scope>NUCLEOTIDE SEQUENCE [LARGE SCALE GENOMIC DNA]</scope>
    <source>
        <strain evidence="11">Baker2002</strain>
    </source>
</reference>
<dbReference type="GO" id="GO:0071028">
    <property type="term" value="P:nuclear mRNA surveillance"/>
    <property type="evidence" value="ECO:0007669"/>
    <property type="project" value="TreeGrafter"/>
</dbReference>
<dbReference type="GO" id="GO:0071038">
    <property type="term" value="P:TRAMP-dependent tRNA surveillance pathway"/>
    <property type="evidence" value="ECO:0007669"/>
    <property type="project" value="UniProtKB-ARBA"/>
</dbReference>
<dbReference type="PANTHER" id="PTHR11953:SF2">
    <property type="entry name" value="EXOSOME COMPLEX COMPONENT MTR3"/>
    <property type="match status" value="1"/>
</dbReference>
<dbReference type="InterPro" id="IPR050080">
    <property type="entry name" value="RNase_PH"/>
</dbReference>
<evidence type="ECO:0000256" key="7">
    <source>
        <dbReference type="ARBA" id="ARBA00022884"/>
    </source>
</evidence>
<evidence type="ECO:0000256" key="1">
    <source>
        <dbReference type="ARBA" id="ARBA00004123"/>
    </source>
</evidence>
<protein>
    <recommendedName>
        <fullName evidence="9">Exoribonuclease phosphorolytic domain-containing protein</fullName>
    </recommendedName>
</protein>
<dbReference type="InterPro" id="IPR001247">
    <property type="entry name" value="ExoRNase_PH_dom1"/>
</dbReference>
<keyword evidence="5" id="KW-0698">rRNA processing</keyword>
<keyword evidence="4" id="KW-0963">Cytoplasm</keyword>
<dbReference type="EMBL" id="ML004476">
    <property type="protein sequence ID" value="RKP29737.1"/>
    <property type="molecule type" value="Genomic_DNA"/>
</dbReference>
<proteinExistence type="inferred from homology"/>
<dbReference type="Pfam" id="PF01138">
    <property type="entry name" value="RNase_PH"/>
    <property type="match status" value="1"/>
</dbReference>
<dbReference type="SUPFAM" id="SSF54211">
    <property type="entry name" value="Ribosomal protein S5 domain 2-like"/>
    <property type="match status" value="1"/>
</dbReference>
<evidence type="ECO:0000313" key="11">
    <source>
        <dbReference type="Proteomes" id="UP000268321"/>
    </source>
</evidence>
<comment type="similarity">
    <text evidence="3">Belongs to the RNase PH family.</text>
</comment>
<dbReference type="GO" id="GO:0071051">
    <property type="term" value="P:poly(A)-dependent snoRNA 3'-end processing"/>
    <property type="evidence" value="ECO:0007669"/>
    <property type="project" value="TreeGrafter"/>
</dbReference>
<accession>A0A4P9ZAC9</accession>
<evidence type="ECO:0000256" key="4">
    <source>
        <dbReference type="ARBA" id="ARBA00022490"/>
    </source>
</evidence>
<dbReference type="InterPro" id="IPR036345">
    <property type="entry name" value="ExoRNase_PH_dom2_sf"/>
</dbReference>
<dbReference type="GO" id="GO:0000467">
    <property type="term" value="P:exonucleolytic trimming to generate mature 3'-end of 5.8S rRNA from tricistronic rRNA transcript (SSU-rRNA, 5.8S rRNA, LSU-rRNA)"/>
    <property type="evidence" value="ECO:0007669"/>
    <property type="project" value="UniProtKB-ARBA"/>
</dbReference>
<dbReference type="InterPro" id="IPR020568">
    <property type="entry name" value="Ribosomal_Su5_D2-typ_SF"/>
</dbReference>
<keyword evidence="7" id="KW-0694">RNA-binding</keyword>
<dbReference type="GO" id="GO:0003723">
    <property type="term" value="F:RNA binding"/>
    <property type="evidence" value="ECO:0007669"/>
    <property type="project" value="UniProtKB-KW"/>
</dbReference>
<evidence type="ECO:0000256" key="3">
    <source>
        <dbReference type="ARBA" id="ARBA00006678"/>
    </source>
</evidence>
<dbReference type="OrthoDB" id="2504340at2759"/>
<comment type="subcellular location">
    <subcellularLocation>
        <location evidence="2">Cytoplasm</location>
    </subcellularLocation>
    <subcellularLocation>
        <location evidence="1">Nucleus</location>
    </subcellularLocation>
</comment>
<dbReference type="GO" id="GO:0034475">
    <property type="term" value="P:U4 snRNA 3'-end processing"/>
    <property type="evidence" value="ECO:0007669"/>
    <property type="project" value="TreeGrafter"/>
</dbReference>
<keyword evidence="11" id="KW-1185">Reference proteome</keyword>
<evidence type="ECO:0000259" key="9">
    <source>
        <dbReference type="Pfam" id="PF01138"/>
    </source>
</evidence>
<feature type="domain" description="Exoribonuclease phosphorolytic" evidence="9">
    <location>
        <begin position="38"/>
        <end position="177"/>
    </location>
</feature>
<dbReference type="SUPFAM" id="SSF55666">
    <property type="entry name" value="Ribonuclease PH domain 2-like"/>
    <property type="match status" value="1"/>
</dbReference>
<dbReference type="InterPro" id="IPR027408">
    <property type="entry name" value="PNPase/RNase_PH_dom_sf"/>
</dbReference>
<keyword evidence="8" id="KW-0539">Nucleus</keyword>
<dbReference type="AlphaFoldDB" id="A0A4P9ZAC9"/>
<evidence type="ECO:0000256" key="6">
    <source>
        <dbReference type="ARBA" id="ARBA00022835"/>
    </source>
</evidence>
<sequence>MNIDRRRILGPAAAAVPLRSTTTDPRQCGTPDGSHIKFFLKSGLLKNAAGLAYVETDDTIVEISVYGPRPIRGLYIERASLSVECRFLPYITQPNEVVFNGSSSTQGRTGLTSIEHRLLAFLETALLAAVPLEKYPKSTIDVFINVLSFNASTRSLLHLAAWSATGASVAMVDAGIEMRDLVTAGHVLVAGGETLLDPTVCDDAGMECVACFTAMNNNEAVSVWIDGAAQGLETLAAQLEGCRRMSSLVRSNVNGYLLGAAGQPS</sequence>
<evidence type="ECO:0000256" key="2">
    <source>
        <dbReference type="ARBA" id="ARBA00004496"/>
    </source>
</evidence>
<organism evidence="10 11">
    <name type="scientific">Metschnikowia bicuspidata</name>
    <dbReference type="NCBI Taxonomy" id="27322"/>
    <lineage>
        <taxon>Eukaryota</taxon>
        <taxon>Fungi</taxon>
        <taxon>Dikarya</taxon>
        <taxon>Ascomycota</taxon>
        <taxon>Saccharomycotina</taxon>
        <taxon>Pichiomycetes</taxon>
        <taxon>Metschnikowiaceae</taxon>
        <taxon>Metschnikowia</taxon>
    </lineage>
</organism>
<name>A0A4P9ZAC9_9ASCO</name>
<dbReference type="PANTHER" id="PTHR11953">
    <property type="entry name" value="EXOSOME COMPLEX COMPONENT"/>
    <property type="match status" value="1"/>
</dbReference>
<evidence type="ECO:0000313" key="10">
    <source>
        <dbReference type="EMBL" id="RKP29737.1"/>
    </source>
</evidence>
<evidence type="ECO:0000256" key="5">
    <source>
        <dbReference type="ARBA" id="ARBA00022552"/>
    </source>
</evidence>